<proteinExistence type="predicted"/>
<keyword evidence="3" id="KW-1185">Reference proteome</keyword>
<sequence>MNLLGIIAWFFIRCSIILRFGICGRLNQFAGDKKNLRAIKMICGRLKNYIGVQQKYRSEKEISSFNFLANKIHRLQKLKKGKSDLFCVRLKNSYFLFRKLVKKKYK</sequence>
<accession>A0ABV7KT72</accession>
<keyword evidence="1" id="KW-1133">Transmembrane helix</keyword>
<protein>
    <recommendedName>
        <fullName evidence="4">Transposase</fullName>
    </recommendedName>
</protein>
<evidence type="ECO:0000313" key="2">
    <source>
        <dbReference type="EMBL" id="MFC3212639.1"/>
    </source>
</evidence>
<comment type="caution">
    <text evidence="2">The sequence shown here is derived from an EMBL/GenBank/DDBJ whole genome shotgun (WGS) entry which is preliminary data.</text>
</comment>
<keyword evidence="1" id="KW-0812">Transmembrane</keyword>
<dbReference type="RefSeq" id="WP_165850206.1">
    <property type="nucleotide sequence ID" value="NZ_JBHRUJ010000021.1"/>
</dbReference>
<feature type="transmembrane region" description="Helical" evidence="1">
    <location>
        <begin position="6"/>
        <end position="27"/>
    </location>
</feature>
<evidence type="ECO:0000313" key="3">
    <source>
        <dbReference type="Proteomes" id="UP001595625"/>
    </source>
</evidence>
<dbReference type="Proteomes" id="UP001595625">
    <property type="component" value="Unassembled WGS sequence"/>
</dbReference>
<reference evidence="3" key="1">
    <citation type="journal article" date="2019" name="Int. J. Syst. Evol. Microbiol.">
        <title>The Global Catalogue of Microorganisms (GCM) 10K type strain sequencing project: providing services to taxonomists for standard genome sequencing and annotation.</title>
        <authorList>
            <consortium name="The Broad Institute Genomics Platform"/>
            <consortium name="The Broad Institute Genome Sequencing Center for Infectious Disease"/>
            <person name="Wu L."/>
            <person name="Ma J."/>
        </authorList>
    </citation>
    <scope>NUCLEOTIDE SEQUENCE [LARGE SCALE GENOMIC DNA]</scope>
    <source>
        <strain evidence="3">CCM 320</strain>
    </source>
</reference>
<name>A0ABV7KT72_PLAOK</name>
<organism evidence="2 3">
    <name type="scientific">Planomicrobium okeanokoites</name>
    <name type="common">Planococcus okeanokoites</name>
    <name type="synonym">Flavobacterium okeanokoites</name>
    <dbReference type="NCBI Taxonomy" id="244"/>
    <lineage>
        <taxon>Bacteria</taxon>
        <taxon>Bacillati</taxon>
        <taxon>Bacillota</taxon>
        <taxon>Bacilli</taxon>
        <taxon>Bacillales</taxon>
        <taxon>Caryophanaceae</taxon>
        <taxon>Planomicrobium</taxon>
    </lineage>
</organism>
<evidence type="ECO:0008006" key="4">
    <source>
        <dbReference type="Google" id="ProtNLM"/>
    </source>
</evidence>
<evidence type="ECO:0000256" key="1">
    <source>
        <dbReference type="SAM" id="Phobius"/>
    </source>
</evidence>
<gene>
    <name evidence="2" type="ORF">ACFOEJ_16315</name>
</gene>
<dbReference type="EMBL" id="JBHRUJ010000021">
    <property type="protein sequence ID" value="MFC3212639.1"/>
    <property type="molecule type" value="Genomic_DNA"/>
</dbReference>
<keyword evidence="1" id="KW-0472">Membrane</keyword>